<feature type="transmembrane region" description="Helical" evidence="6">
    <location>
        <begin position="228"/>
        <end position="244"/>
    </location>
</feature>
<evidence type="ECO:0000313" key="9">
    <source>
        <dbReference type="Proteomes" id="UP000002207"/>
    </source>
</evidence>
<feature type="region of interest" description="Disordered" evidence="5">
    <location>
        <begin position="1"/>
        <end position="25"/>
    </location>
</feature>
<feature type="domain" description="O-antigen ligase-related" evidence="7">
    <location>
        <begin position="234"/>
        <end position="379"/>
    </location>
</feature>
<dbReference type="eggNOG" id="COG3307">
    <property type="taxonomic scope" value="Bacteria"/>
</dbReference>
<protein>
    <submittedName>
        <fullName evidence="8">O-antigen polymerase family protein</fullName>
    </submittedName>
</protein>
<keyword evidence="9" id="KW-1185">Reference proteome</keyword>
<dbReference type="PANTHER" id="PTHR37422:SF17">
    <property type="entry name" value="O-ANTIGEN LIGASE"/>
    <property type="match status" value="1"/>
</dbReference>
<dbReference type="InterPro" id="IPR051533">
    <property type="entry name" value="WaaL-like"/>
</dbReference>
<dbReference type="KEGG" id="aca:ACP_0824"/>
<feature type="transmembrane region" description="Helical" evidence="6">
    <location>
        <begin position="279"/>
        <end position="296"/>
    </location>
</feature>
<evidence type="ECO:0000256" key="2">
    <source>
        <dbReference type="ARBA" id="ARBA00022692"/>
    </source>
</evidence>
<organism evidence="8 9">
    <name type="scientific">Acidobacterium capsulatum (strain ATCC 51196 / DSM 11244 / BCRC 80197 / JCM 7670 / NBRC 15755 / NCIMB 13165 / 161)</name>
    <dbReference type="NCBI Taxonomy" id="240015"/>
    <lineage>
        <taxon>Bacteria</taxon>
        <taxon>Pseudomonadati</taxon>
        <taxon>Acidobacteriota</taxon>
        <taxon>Terriglobia</taxon>
        <taxon>Terriglobales</taxon>
        <taxon>Acidobacteriaceae</taxon>
        <taxon>Acidobacterium</taxon>
    </lineage>
</organism>
<dbReference type="OrthoDB" id="4391260at2"/>
<gene>
    <name evidence="8" type="ordered locus">ACP_0824</name>
</gene>
<keyword evidence="4 6" id="KW-0472">Membrane</keyword>
<evidence type="ECO:0000259" key="7">
    <source>
        <dbReference type="Pfam" id="PF04932"/>
    </source>
</evidence>
<dbReference type="Pfam" id="PF04932">
    <property type="entry name" value="Wzy_C"/>
    <property type="match status" value="1"/>
</dbReference>
<dbReference type="InParanoid" id="C1F2S5"/>
<feature type="transmembrane region" description="Helical" evidence="6">
    <location>
        <begin position="408"/>
        <end position="424"/>
    </location>
</feature>
<evidence type="ECO:0000256" key="1">
    <source>
        <dbReference type="ARBA" id="ARBA00004141"/>
    </source>
</evidence>
<dbReference type="HOGENOM" id="CLU_039809_1_0_0"/>
<dbReference type="EMBL" id="CP001472">
    <property type="protein sequence ID" value="ACO32197.1"/>
    <property type="molecule type" value="Genomic_DNA"/>
</dbReference>
<feature type="transmembrane region" description="Helical" evidence="6">
    <location>
        <begin position="144"/>
        <end position="160"/>
    </location>
</feature>
<reference evidence="8 9" key="1">
    <citation type="journal article" date="2009" name="Appl. Environ. Microbiol.">
        <title>Three genomes from the phylum Acidobacteria provide insight into the lifestyles of these microorganisms in soils.</title>
        <authorList>
            <person name="Ward N.L."/>
            <person name="Challacombe J.F."/>
            <person name="Janssen P.H."/>
            <person name="Henrissat B."/>
            <person name="Coutinho P.M."/>
            <person name="Wu M."/>
            <person name="Xie G."/>
            <person name="Haft D.H."/>
            <person name="Sait M."/>
            <person name="Badger J."/>
            <person name="Barabote R.D."/>
            <person name="Bradley B."/>
            <person name="Brettin T.S."/>
            <person name="Brinkac L.M."/>
            <person name="Bruce D."/>
            <person name="Creasy T."/>
            <person name="Daugherty S.C."/>
            <person name="Davidsen T.M."/>
            <person name="DeBoy R.T."/>
            <person name="Detter J.C."/>
            <person name="Dodson R.J."/>
            <person name="Durkin A.S."/>
            <person name="Ganapathy A."/>
            <person name="Gwinn-Giglio M."/>
            <person name="Han C.S."/>
            <person name="Khouri H."/>
            <person name="Kiss H."/>
            <person name="Kothari S.P."/>
            <person name="Madupu R."/>
            <person name="Nelson K.E."/>
            <person name="Nelson W.C."/>
            <person name="Paulsen I."/>
            <person name="Penn K."/>
            <person name="Ren Q."/>
            <person name="Rosovitz M.J."/>
            <person name="Selengut J.D."/>
            <person name="Shrivastava S."/>
            <person name="Sullivan S.A."/>
            <person name="Tapia R."/>
            <person name="Thompson L.S."/>
            <person name="Watkins K.L."/>
            <person name="Yang Q."/>
            <person name="Yu C."/>
            <person name="Zafar N."/>
            <person name="Zhou L."/>
            <person name="Kuske C.R."/>
        </authorList>
    </citation>
    <scope>NUCLEOTIDE SEQUENCE [LARGE SCALE GENOMIC DNA]</scope>
    <source>
        <strain evidence="9">ATCC 51196 / DSM 11244 / BCRC 80197 / JCM 7670 / NBRC 15755 / NCIMB 13165 / 161</strain>
    </source>
</reference>
<dbReference type="AlphaFoldDB" id="C1F2S5"/>
<feature type="transmembrane region" description="Helical" evidence="6">
    <location>
        <begin position="430"/>
        <end position="447"/>
    </location>
</feature>
<dbReference type="RefSeq" id="WP_015895992.1">
    <property type="nucleotide sequence ID" value="NC_012483.1"/>
</dbReference>
<sequence>MPGLERNPLPGPGPGREMRVSRARSLRNPHRRDVWHRPFRLPLEESASVLALMFFAVQGAVPGIAPAQALAANVAAATPLMRVGGMAAQALVYGAILLLLLKWHRRLLAVLPRMQFALLLTVWVLATVVWSMDRSLTMRRGAEFALAAGFGLYLAVRYSPQKQLRIFWWVLVLLALGSVVAAVAFPAVGLDRSAGHLHDWKGVFTQKNACGRMMVLATAVVLAMRRRGLVVAASAVLFFGVLGLSGSRGAWVLEAVLLAVTVLFAVLRHAEHRTRAGALLAAGVAGVASLALLYAGRTRLMEWMGRNATLSGRTEIWQAVWPFVMRKPWLGWGYAAFWRGWTGPSFDVSSAVHFLVFHAHNGYLDLWLQTGAIGLGLFLLAYGRAWLCVGQRLARQQSRRLPHVQMRDLLWPVSLLLVVGLYGLDENTVLIPNGIFWTVLVMAMVQLEPGGLRQRIPARLRGRAKARAAYAPSALPAR</sequence>
<dbReference type="PANTHER" id="PTHR37422">
    <property type="entry name" value="TEICHURONIC ACID BIOSYNTHESIS PROTEIN TUAE"/>
    <property type="match status" value="1"/>
</dbReference>
<dbReference type="Proteomes" id="UP000002207">
    <property type="component" value="Chromosome"/>
</dbReference>
<dbReference type="GO" id="GO:0016020">
    <property type="term" value="C:membrane"/>
    <property type="evidence" value="ECO:0007669"/>
    <property type="project" value="UniProtKB-SubCell"/>
</dbReference>
<evidence type="ECO:0000256" key="4">
    <source>
        <dbReference type="ARBA" id="ARBA00023136"/>
    </source>
</evidence>
<dbReference type="InterPro" id="IPR007016">
    <property type="entry name" value="O-antigen_ligase-rel_domated"/>
</dbReference>
<accession>C1F2S5</accession>
<keyword evidence="2 6" id="KW-0812">Transmembrane</keyword>
<feature type="transmembrane region" description="Helical" evidence="6">
    <location>
        <begin position="83"/>
        <end position="101"/>
    </location>
</feature>
<evidence type="ECO:0000256" key="3">
    <source>
        <dbReference type="ARBA" id="ARBA00022989"/>
    </source>
</evidence>
<name>C1F2S5_ACIC5</name>
<feature type="transmembrane region" description="Helical" evidence="6">
    <location>
        <begin position="366"/>
        <end position="387"/>
    </location>
</feature>
<dbReference type="STRING" id="240015.ACP_0824"/>
<feature type="transmembrane region" description="Helical" evidence="6">
    <location>
        <begin position="250"/>
        <end position="267"/>
    </location>
</feature>
<evidence type="ECO:0000256" key="6">
    <source>
        <dbReference type="SAM" id="Phobius"/>
    </source>
</evidence>
<comment type="subcellular location">
    <subcellularLocation>
        <location evidence="1">Membrane</location>
        <topology evidence="1">Multi-pass membrane protein</topology>
    </subcellularLocation>
</comment>
<feature type="transmembrane region" description="Helical" evidence="6">
    <location>
        <begin position="113"/>
        <end position="132"/>
    </location>
</feature>
<feature type="transmembrane region" description="Helical" evidence="6">
    <location>
        <begin position="166"/>
        <end position="188"/>
    </location>
</feature>
<keyword evidence="3 6" id="KW-1133">Transmembrane helix</keyword>
<evidence type="ECO:0000313" key="8">
    <source>
        <dbReference type="EMBL" id="ACO32197.1"/>
    </source>
</evidence>
<feature type="transmembrane region" description="Helical" evidence="6">
    <location>
        <begin position="47"/>
        <end position="71"/>
    </location>
</feature>
<proteinExistence type="predicted"/>
<evidence type="ECO:0000256" key="5">
    <source>
        <dbReference type="SAM" id="MobiDB-lite"/>
    </source>
</evidence>